<dbReference type="RefSeq" id="WP_000619790.1">
    <property type="nucleotide sequence ID" value="NZ_NUYJ01000031.1"/>
</dbReference>
<dbReference type="AlphaFoldDB" id="A0AA44Q8Z4"/>
<proteinExistence type="predicted"/>
<gene>
    <name evidence="2" type="ORF">COK38_17700</name>
</gene>
<feature type="domain" description="N-acetyltransferase" evidence="1">
    <location>
        <begin position="131"/>
        <end position="262"/>
    </location>
</feature>
<comment type="caution">
    <text evidence="2">The sequence shown here is derived from an EMBL/GenBank/DDBJ whole genome shotgun (WGS) entry which is preliminary data.</text>
</comment>
<dbReference type="PANTHER" id="PTHR43072:SF55">
    <property type="entry name" value="ACETYLTRANSFERASE"/>
    <property type="match status" value="1"/>
</dbReference>
<dbReference type="PANTHER" id="PTHR43072">
    <property type="entry name" value="N-ACETYLTRANSFERASE"/>
    <property type="match status" value="1"/>
</dbReference>
<evidence type="ECO:0000259" key="1">
    <source>
        <dbReference type="PROSITE" id="PS51186"/>
    </source>
</evidence>
<dbReference type="Pfam" id="PF00583">
    <property type="entry name" value="Acetyltransf_1"/>
    <property type="match status" value="1"/>
</dbReference>
<dbReference type="InterPro" id="IPR000182">
    <property type="entry name" value="GNAT_dom"/>
</dbReference>
<name>A0AA44Q8Z4_BACCE</name>
<sequence length="262" mass="29995">MIRKLTKRDHEQVLTFLKEEAAINLFIIGDIEAFGYDADFQELWGIFTEGEALQSVLLRFHDSFIPYGKDDFSVADYEAILSPHRPLKLSGKSDIVEKLEDLHGIHLGTKNKMYFCECKDDTALPETILHTRIKLATMDDVKRIMKLRSNIEEFPQTTEQSEKILRQSLETNTGHTYYIEEEGEIVASASTSAENSLSAMVVGVCTHPDYRGRGYASLLLQKMIQDFTKEGRTLCLFYNNPAAGRIYKRLGFKDIGTWTMYR</sequence>
<dbReference type="InterPro" id="IPR016181">
    <property type="entry name" value="Acyl_CoA_acyltransferase"/>
</dbReference>
<dbReference type="Proteomes" id="UP000226357">
    <property type="component" value="Unassembled WGS sequence"/>
</dbReference>
<evidence type="ECO:0000313" key="2">
    <source>
        <dbReference type="EMBL" id="PFR98889.1"/>
    </source>
</evidence>
<dbReference type="GO" id="GO:0016747">
    <property type="term" value="F:acyltransferase activity, transferring groups other than amino-acyl groups"/>
    <property type="evidence" value="ECO:0007669"/>
    <property type="project" value="InterPro"/>
</dbReference>
<protein>
    <submittedName>
        <fullName evidence="2">GNAT family N-acetyltransferase</fullName>
    </submittedName>
</protein>
<evidence type="ECO:0000313" key="3">
    <source>
        <dbReference type="Proteomes" id="UP000226357"/>
    </source>
</evidence>
<dbReference type="SUPFAM" id="SSF55729">
    <property type="entry name" value="Acyl-CoA N-acyltransferases (Nat)"/>
    <property type="match status" value="1"/>
</dbReference>
<dbReference type="Gene3D" id="3.40.630.30">
    <property type="match status" value="1"/>
</dbReference>
<accession>A0AA44Q8Z4</accession>
<organism evidence="2 3">
    <name type="scientific">Bacillus cereus</name>
    <dbReference type="NCBI Taxonomy" id="1396"/>
    <lineage>
        <taxon>Bacteria</taxon>
        <taxon>Bacillati</taxon>
        <taxon>Bacillota</taxon>
        <taxon>Bacilli</taxon>
        <taxon>Bacillales</taxon>
        <taxon>Bacillaceae</taxon>
        <taxon>Bacillus</taxon>
        <taxon>Bacillus cereus group</taxon>
    </lineage>
</organism>
<dbReference type="CDD" id="cd04301">
    <property type="entry name" value="NAT_SF"/>
    <property type="match status" value="1"/>
</dbReference>
<dbReference type="EMBL" id="NVBO01000162">
    <property type="protein sequence ID" value="PFR98889.1"/>
    <property type="molecule type" value="Genomic_DNA"/>
</dbReference>
<reference evidence="2 3" key="1">
    <citation type="submission" date="2017-09" db="EMBL/GenBank/DDBJ databases">
        <title>Large-scale bioinformatics analysis of Bacillus genomes uncovers conserved roles of natural products in bacterial physiology.</title>
        <authorList>
            <consortium name="Agbiome Team Llc"/>
            <person name="Bleich R.M."/>
            <person name="Grubbs K.J."/>
            <person name="Santa Maria K.C."/>
            <person name="Allen S.E."/>
            <person name="Farag S."/>
            <person name="Shank E.A."/>
            <person name="Bowers A."/>
        </authorList>
    </citation>
    <scope>NUCLEOTIDE SEQUENCE [LARGE SCALE GENOMIC DNA]</scope>
    <source>
        <strain evidence="2 3">AFS067272</strain>
    </source>
</reference>
<dbReference type="PROSITE" id="PS51186">
    <property type="entry name" value="GNAT"/>
    <property type="match status" value="1"/>
</dbReference>